<organism evidence="2 3">
    <name type="scientific">Erwinia papayae</name>
    <dbReference type="NCBI Taxonomy" id="206499"/>
    <lineage>
        <taxon>Bacteria</taxon>
        <taxon>Pseudomonadati</taxon>
        <taxon>Pseudomonadota</taxon>
        <taxon>Gammaproteobacteria</taxon>
        <taxon>Enterobacterales</taxon>
        <taxon>Erwiniaceae</taxon>
        <taxon>Erwinia</taxon>
    </lineage>
</organism>
<feature type="signal peptide" evidence="1">
    <location>
        <begin position="1"/>
        <end position="18"/>
    </location>
</feature>
<dbReference type="EMBL" id="JBFKZN010000014">
    <property type="protein sequence ID" value="MEW5291591.1"/>
    <property type="molecule type" value="Genomic_DNA"/>
</dbReference>
<evidence type="ECO:0000313" key="2">
    <source>
        <dbReference type="EMBL" id="MEW5291591.1"/>
    </source>
</evidence>
<evidence type="ECO:0000313" key="3">
    <source>
        <dbReference type="Proteomes" id="UP001554567"/>
    </source>
</evidence>
<gene>
    <name evidence="2" type="ORF">ABW286_20835</name>
</gene>
<accession>A0ABV3N7C1</accession>
<keyword evidence="1" id="KW-0732">Signal</keyword>
<dbReference type="Proteomes" id="UP001554567">
    <property type="component" value="Unassembled WGS sequence"/>
</dbReference>
<proteinExistence type="predicted"/>
<evidence type="ECO:0000256" key="1">
    <source>
        <dbReference type="SAM" id="SignalP"/>
    </source>
</evidence>
<keyword evidence="3" id="KW-1185">Reference proteome</keyword>
<reference evidence="2 3" key="1">
    <citation type="submission" date="2024-07" db="EMBL/GenBank/DDBJ databases">
        <authorList>
            <person name="Dulla G.F.J."/>
            <person name="Delorm J.G."/>
        </authorList>
    </citation>
    <scope>NUCLEOTIDE SEQUENCE [LARGE SCALE GENOMIC DNA]</scope>
    <source>
        <strain evidence="2 3">JGD 233</strain>
    </source>
</reference>
<sequence>MTKLIFILLIALPSWVFANNDSFTLINNNQTFQVKTADLESFPSHDIKTSTNFTPVSNFSGALVSDFVRKYNIDTNSKLKIFALDDYSYTVPVSELIKYHALLAYKKDNRYMDIASLGPFATIFPKDDVPELQNLDIDAKTVWMIKSIEVEK</sequence>
<feature type="chain" id="PRO_5045847256" evidence="1">
    <location>
        <begin position="19"/>
        <end position="152"/>
    </location>
</feature>
<protein>
    <submittedName>
        <fullName evidence="2">Oxidoreductase</fullName>
    </submittedName>
</protein>
<comment type="caution">
    <text evidence="2">The sequence shown here is derived from an EMBL/GenBank/DDBJ whole genome shotgun (WGS) entry which is preliminary data.</text>
</comment>
<name>A0ABV3N7C1_9GAMM</name>
<dbReference type="RefSeq" id="WP_367168597.1">
    <property type="nucleotide sequence ID" value="NZ_JBFKZN010000014.1"/>
</dbReference>